<dbReference type="PROSITE" id="PS51257">
    <property type="entry name" value="PROKAR_LIPOPROTEIN"/>
    <property type="match status" value="1"/>
</dbReference>
<dbReference type="Pfam" id="PF04392">
    <property type="entry name" value="ABC_sub_bind"/>
    <property type="match status" value="1"/>
</dbReference>
<comment type="caution">
    <text evidence="2">The sequence shown here is derived from an EMBL/GenBank/DDBJ whole genome shotgun (WGS) entry which is preliminary data.</text>
</comment>
<accession>A0ABT9PGD1</accession>
<dbReference type="EMBL" id="JAUSQL010000001">
    <property type="protein sequence ID" value="MDP9831762.1"/>
    <property type="molecule type" value="Genomic_DNA"/>
</dbReference>
<dbReference type="RefSeq" id="WP_296929456.1">
    <property type="nucleotide sequence ID" value="NZ_CP133407.1"/>
</dbReference>
<feature type="signal peptide" evidence="1">
    <location>
        <begin position="1"/>
        <end position="26"/>
    </location>
</feature>
<dbReference type="InterPro" id="IPR007487">
    <property type="entry name" value="ABC_transpt-TYRBP-like"/>
</dbReference>
<gene>
    <name evidence="2" type="ORF">J2S45_000441</name>
</gene>
<name>A0ABT9PGD1_9ACTO</name>
<dbReference type="PANTHER" id="PTHR35271">
    <property type="entry name" value="ABC TRANSPORTER, SUBSTRATE-BINDING LIPOPROTEIN-RELATED"/>
    <property type="match status" value="1"/>
</dbReference>
<keyword evidence="1" id="KW-0732">Signal</keyword>
<dbReference type="CDD" id="cd06325">
    <property type="entry name" value="PBP1_ABC_unchar_transporter"/>
    <property type="match status" value="1"/>
</dbReference>
<sequence length="328" mass="33661">MKRRGFLALIASATLLLSACSGGSGSGSGSGTSGDADYAIAITQIVSHPALDASIEGFKEAIADAGLNVAYTESNANNDQTIVASIAGTLAKDDYDLILAVATPMAQGVAQAVATTPVLFTAVTDPVSAGLVDSVEAPGANVTGTTDANPVRQQLELIKEIQPDAASIGVVYHSGEANSIVQVGWLKEAAADLGLEVKEATVTNTSEVQQAADSLDVDAIYVPTDNTVVSAIDSVLAIGESKRIPVYSAEGDTVKNGAIATYGLSYHALGYQTGEMAVRILQGADPASMPVESQKDLLLYLNLAAADRMGVTIPDDVVGRAETENIYK</sequence>
<proteinExistence type="predicted"/>
<reference evidence="2 3" key="1">
    <citation type="submission" date="2023-07" db="EMBL/GenBank/DDBJ databases">
        <title>Sequencing the genomes of 1000 actinobacteria strains.</title>
        <authorList>
            <person name="Klenk H.-P."/>
        </authorList>
    </citation>
    <scope>NUCLEOTIDE SEQUENCE [LARGE SCALE GENOMIC DNA]</scope>
    <source>
        <strain evidence="2 3">DSM 19515</strain>
    </source>
</reference>
<evidence type="ECO:0000313" key="2">
    <source>
        <dbReference type="EMBL" id="MDP9831762.1"/>
    </source>
</evidence>
<dbReference type="PANTHER" id="PTHR35271:SF1">
    <property type="entry name" value="ABC TRANSPORTER, SUBSTRATE-BINDING LIPOPROTEIN"/>
    <property type="match status" value="1"/>
</dbReference>
<dbReference type="InterPro" id="IPR028082">
    <property type="entry name" value="Peripla_BP_I"/>
</dbReference>
<organism evidence="2 3">
    <name type="scientific">Trueperella abortisuis</name>
    <dbReference type="NCBI Taxonomy" id="445930"/>
    <lineage>
        <taxon>Bacteria</taxon>
        <taxon>Bacillati</taxon>
        <taxon>Actinomycetota</taxon>
        <taxon>Actinomycetes</taxon>
        <taxon>Actinomycetales</taxon>
        <taxon>Actinomycetaceae</taxon>
        <taxon>Trueperella</taxon>
    </lineage>
</organism>
<evidence type="ECO:0000256" key="1">
    <source>
        <dbReference type="SAM" id="SignalP"/>
    </source>
</evidence>
<dbReference type="Gene3D" id="3.40.50.2300">
    <property type="match status" value="2"/>
</dbReference>
<feature type="chain" id="PRO_5046666461" evidence="1">
    <location>
        <begin position="27"/>
        <end position="328"/>
    </location>
</feature>
<evidence type="ECO:0000313" key="3">
    <source>
        <dbReference type="Proteomes" id="UP001230145"/>
    </source>
</evidence>
<keyword evidence="3" id="KW-1185">Reference proteome</keyword>
<protein>
    <submittedName>
        <fullName evidence="2">ABC transport system substrate-binding protein</fullName>
    </submittedName>
</protein>
<dbReference type="SUPFAM" id="SSF53822">
    <property type="entry name" value="Periplasmic binding protein-like I"/>
    <property type="match status" value="1"/>
</dbReference>
<dbReference type="Proteomes" id="UP001230145">
    <property type="component" value="Unassembled WGS sequence"/>
</dbReference>